<dbReference type="GO" id="GO:0009992">
    <property type="term" value="P:intracellular water homeostasis"/>
    <property type="evidence" value="ECO:0007669"/>
    <property type="project" value="TreeGrafter"/>
</dbReference>
<evidence type="ECO:0000256" key="8">
    <source>
        <dbReference type="SAM" id="Phobius"/>
    </source>
</evidence>
<dbReference type="GO" id="GO:0005886">
    <property type="term" value="C:plasma membrane"/>
    <property type="evidence" value="ECO:0007669"/>
    <property type="project" value="UniProtKB-SubCell"/>
</dbReference>
<dbReference type="Pfam" id="PF12794">
    <property type="entry name" value="MscS_TM"/>
    <property type="match status" value="1"/>
</dbReference>
<evidence type="ECO:0000313" key="16">
    <source>
        <dbReference type="Proteomes" id="UP000254253"/>
    </source>
</evidence>
<evidence type="ECO:0000259" key="10">
    <source>
        <dbReference type="Pfam" id="PF00924"/>
    </source>
</evidence>
<dbReference type="Gene3D" id="1.10.287.1260">
    <property type="match status" value="1"/>
</dbReference>
<feature type="transmembrane region" description="Helical" evidence="8">
    <location>
        <begin position="615"/>
        <end position="633"/>
    </location>
</feature>
<feature type="domain" description="Mechanosensitive ion channel MscS C-terminal" evidence="13">
    <location>
        <begin position="998"/>
        <end position="1076"/>
    </location>
</feature>
<dbReference type="SUPFAM" id="SSF82689">
    <property type="entry name" value="Mechanosensitive channel protein MscS (YggB), C-terminal domain"/>
    <property type="match status" value="1"/>
</dbReference>
<dbReference type="AlphaFoldDB" id="A0A380TT60"/>
<feature type="transmembrane region" description="Helical" evidence="8">
    <location>
        <begin position="839"/>
        <end position="863"/>
    </location>
</feature>
<feature type="transmembrane region" description="Helical" evidence="8">
    <location>
        <begin position="639"/>
        <end position="660"/>
    </location>
</feature>
<evidence type="ECO:0000256" key="5">
    <source>
        <dbReference type="ARBA" id="ARBA00022989"/>
    </source>
</evidence>
<feature type="transmembrane region" description="Helical" evidence="8">
    <location>
        <begin position="484"/>
        <end position="503"/>
    </location>
</feature>
<dbReference type="Pfam" id="PF21088">
    <property type="entry name" value="MS_channel_1st"/>
    <property type="match status" value="1"/>
</dbReference>
<evidence type="ECO:0000256" key="1">
    <source>
        <dbReference type="ARBA" id="ARBA00004651"/>
    </source>
</evidence>
<feature type="domain" description="Mechanosensitive ion channel inner membrane" evidence="11">
    <location>
        <begin position="490"/>
        <end position="819"/>
    </location>
</feature>
<evidence type="ECO:0000256" key="9">
    <source>
        <dbReference type="SAM" id="SignalP"/>
    </source>
</evidence>
<dbReference type="InterPro" id="IPR011014">
    <property type="entry name" value="MscS_channel_TM-2"/>
</dbReference>
<feature type="transmembrane region" description="Helical" evidence="8">
    <location>
        <begin position="533"/>
        <end position="555"/>
    </location>
</feature>
<keyword evidence="4 8" id="KW-0812">Transmembrane</keyword>
<evidence type="ECO:0000256" key="4">
    <source>
        <dbReference type="ARBA" id="ARBA00022692"/>
    </source>
</evidence>
<dbReference type="PANTHER" id="PTHR30347:SF1">
    <property type="entry name" value="MECHANOSENSITIVE CHANNEL MSCK"/>
    <property type="match status" value="1"/>
</dbReference>
<feature type="domain" description="Mechanosensitive ion channel MscS porin" evidence="12">
    <location>
        <begin position="43"/>
        <end position="268"/>
    </location>
</feature>
<evidence type="ECO:0000256" key="6">
    <source>
        <dbReference type="ARBA" id="ARBA00023136"/>
    </source>
</evidence>
<dbReference type="RefSeq" id="WP_115590088.1">
    <property type="nucleotide sequence ID" value="NZ_UFRN01000002.1"/>
</dbReference>
<evidence type="ECO:0000256" key="3">
    <source>
        <dbReference type="ARBA" id="ARBA00022475"/>
    </source>
</evidence>
<dbReference type="GO" id="GO:0008381">
    <property type="term" value="F:mechanosensitive monoatomic ion channel activity"/>
    <property type="evidence" value="ECO:0007669"/>
    <property type="project" value="UniProtKB-ARBA"/>
</dbReference>
<keyword evidence="3" id="KW-1003">Cell membrane</keyword>
<feature type="coiled-coil region" evidence="7">
    <location>
        <begin position="76"/>
        <end position="137"/>
    </location>
</feature>
<comment type="similarity">
    <text evidence="2">Belongs to the MscS (TC 1.A.23) family.</text>
</comment>
<evidence type="ECO:0000256" key="2">
    <source>
        <dbReference type="ARBA" id="ARBA00008017"/>
    </source>
</evidence>
<protein>
    <submittedName>
        <fullName evidence="15">Potassium efflux protein KefA</fullName>
    </submittedName>
</protein>
<evidence type="ECO:0000313" key="15">
    <source>
        <dbReference type="EMBL" id="SUT91692.1"/>
    </source>
</evidence>
<dbReference type="InterPro" id="IPR025692">
    <property type="entry name" value="MscS_IM_dom1"/>
</dbReference>
<dbReference type="InterPro" id="IPR006685">
    <property type="entry name" value="MscS_channel_2nd"/>
</dbReference>
<feature type="domain" description="Mechanosensitive ion channel MscS" evidence="10">
    <location>
        <begin position="920"/>
        <end position="985"/>
    </location>
</feature>
<dbReference type="Gene3D" id="2.30.30.60">
    <property type="match status" value="1"/>
</dbReference>
<name>A0A380TT60_ACTLI</name>
<dbReference type="Pfam" id="PF00924">
    <property type="entry name" value="MS_channel_2nd"/>
    <property type="match status" value="1"/>
</dbReference>
<sequence>MMFNKAWWLILFFIFCSASIRAETAQEQVVEESVRNQISAFKSGTLETETAANVDSQTLNTTLQFIERTKKQKSDIDALEKQLQKLPQELLEIEARIKDYKDATDSLKNSAFDALSLDELSRKQAEIQSQLQTVQVTLGELDGRVSNNRNLLINNPKITDENLARTQEITRLKVSNQANKSAIDRWNAELDYLDANNRFNTLLTTNAEKLIELDEEKRSEAAAKQQVLQKQLAILQEVLNAKRLKASEQKAQQVENQQVKNEIQNFLIQDELEHNRELSQFLVKQTQLLNTLSQDDLRTKNILEGLTQTQRNIEEQISALQGTLVLSKVINQQMQALPTAKLNNELATSIANVRVHIFEYSQQRDQIYTLEEYIRTLTQSLEEPLTDEENQALNKLLKERQKLLDDIIKSLNSQLNVSINIENNQKQIGAISGALQRKLQQQSFWVNSNNPMGLDWIKAFPKLAFSEIAELTKYVSFSNVGKNLLPTVLFTAFFLLISFLLNWKKKAIKDRLFKIAGYVNTLKNDSHWYTPEAMFWTLLLALPSTLMFFTAYNLIAFLFFNDPIAAWRWGLRLTLYWWFFATVLSLLRPNGLAYRHFGMPQQSNRIFQRIIKQSIWIIGLLLISSIPSQIEAIGYPNDVIGQVMSIVALALCLFVVRPLLDRGITEYQNAKTEDGTIRNVSLFKLLRLVLIIAPILLIVLIVLGYYYTAIYLITHLLNSYFVVLIWVFGRYFAYRAVTISARRLAYRRLQEKRQKIREQAADHTHKDDIKEEESIKLSVVNQQILRVTDLLGWVVLFGLLYIVWSDLISIAYYLDGVILFESNDGAKVESITLLNLMRAFLYVVITYVLVKNIAGILEVVLFSRVRLSKGTPQTIITMFIYTIVAIGGVSAFSALGISWTKIQWIFTALSVGLGFGVREIFGSVVSGSILLFERPIRVGDKVTVGQHTGFITKIRLRSTTLLNSDNMEVVLPNQAFVTDRFINWTLNNTITRLQFFLNVHLEDDLQKARELILQAISEAPKVVAEPKPAINILRFNDNALEHEIEVFVGELGDRSETLTFLHYRITELLKQHHIRFAFKQLDVNMHTAEVQQAVTLSENLAK</sequence>
<dbReference type="Proteomes" id="UP000254253">
    <property type="component" value="Unassembled WGS sequence"/>
</dbReference>
<comment type="subcellular location">
    <subcellularLocation>
        <location evidence="1">Cell membrane</location>
        <topology evidence="1">Multi-pass membrane protein</topology>
    </subcellularLocation>
</comment>
<dbReference type="Gene3D" id="3.30.70.100">
    <property type="match status" value="1"/>
</dbReference>
<dbReference type="NCBIfam" id="NF008438">
    <property type="entry name" value="PRK11281.1"/>
    <property type="match status" value="1"/>
</dbReference>
<keyword evidence="5 8" id="KW-1133">Transmembrane helix</keyword>
<dbReference type="InterPro" id="IPR024393">
    <property type="entry name" value="MscS_porin"/>
</dbReference>
<feature type="transmembrane region" description="Helical" evidence="8">
    <location>
        <begin position="790"/>
        <end position="814"/>
    </location>
</feature>
<dbReference type="InterPro" id="IPR023408">
    <property type="entry name" value="MscS_beta-dom_sf"/>
</dbReference>
<proteinExistence type="inferred from homology"/>
<reference evidence="15 16" key="1">
    <citation type="submission" date="2018-06" db="EMBL/GenBank/DDBJ databases">
        <authorList>
            <consortium name="Pathogen Informatics"/>
            <person name="Doyle S."/>
        </authorList>
    </citation>
    <scope>NUCLEOTIDE SEQUENCE [LARGE SCALE GENOMIC DNA]</scope>
    <source>
        <strain evidence="15 16">NCTC4191</strain>
    </source>
</reference>
<keyword evidence="9" id="KW-0732">Signal</keyword>
<keyword evidence="6 8" id="KW-0472">Membrane</keyword>
<evidence type="ECO:0000259" key="13">
    <source>
        <dbReference type="Pfam" id="PF21082"/>
    </source>
</evidence>
<dbReference type="EMBL" id="UFRN01000002">
    <property type="protein sequence ID" value="SUT91692.1"/>
    <property type="molecule type" value="Genomic_DNA"/>
</dbReference>
<feature type="transmembrane region" description="Helical" evidence="8">
    <location>
        <begin position="875"/>
        <end position="899"/>
    </location>
</feature>
<accession>A0A380TT60</accession>
<keyword evidence="7" id="KW-0175">Coiled coil</keyword>
<feature type="transmembrane region" description="Helical" evidence="8">
    <location>
        <begin position="685"/>
        <end position="707"/>
    </location>
</feature>
<organism evidence="15 16">
    <name type="scientific">Actinobacillus lignieresii</name>
    <dbReference type="NCBI Taxonomy" id="720"/>
    <lineage>
        <taxon>Bacteria</taxon>
        <taxon>Pseudomonadati</taxon>
        <taxon>Pseudomonadota</taxon>
        <taxon>Gammaproteobacteria</taxon>
        <taxon>Pasteurellales</taxon>
        <taxon>Pasteurellaceae</taxon>
        <taxon>Actinobacillus</taxon>
    </lineage>
</organism>
<feature type="chain" id="PRO_5017045712" evidence="9">
    <location>
        <begin position="23"/>
        <end position="1102"/>
    </location>
</feature>
<dbReference type="PANTHER" id="PTHR30347">
    <property type="entry name" value="POTASSIUM CHANNEL RELATED"/>
    <property type="match status" value="1"/>
</dbReference>
<dbReference type="InterPro" id="IPR052702">
    <property type="entry name" value="MscS-like_channel"/>
</dbReference>
<evidence type="ECO:0000259" key="12">
    <source>
        <dbReference type="Pfam" id="PF12795"/>
    </source>
</evidence>
<evidence type="ECO:0000259" key="14">
    <source>
        <dbReference type="Pfam" id="PF21088"/>
    </source>
</evidence>
<feature type="signal peptide" evidence="9">
    <location>
        <begin position="1"/>
        <end position="22"/>
    </location>
</feature>
<gene>
    <name evidence="15" type="primary">kefA1</name>
    <name evidence="15" type="ORF">NCTC4191_00621</name>
</gene>
<dbReference type="InterPro" id="IPR049142">
    <property type="entry name" value="MS_channel_1st"/>
</dbReference>
<evidence type="ECO:0000259" key="11">
    <source>
        <dbReference type="Pfam" id="PF12794"/>
    </source>
</evidence>
<dbReference type="InterPro" id="IPR011066">
    <property type="entry name" value="MscS_channel_C_sf"/>
</dbReference>
<dbReference type="SUPFAM" id="SSF82861">
    <property type="entry name" value="Mechanosensitive channel protein MscS (YggB), transmembrane region"/>
    <property type="match status" value="1"/>
</dbReference>
<evidence type="ECO:0000256" key="7">
    <source>
        <dbReference type="SAM" id="Coils"/>
    </source>
</evidence>
<feature type="transmembrane region" description="Helical" evidence="8">
    <location>
        <begin position="575"/>
        <end position="594"/>
    </location>
</feature>
<dbReference type="InterPro" id="IPR010920">
    <property type="entry name" value="LSM_dom_sf"/>
</dbReference>
<keyword evidence="16" id="KW-1185">Reference proteome</keyword>
<dbReference type="Pfam" id="PF12795">
    <property type="entry name" value="MscS_porin"/>
    <property type="match status" value="1"/>
</dbReference>
<dbReference type="InterPro" id="IPR049278">
    <property type="entry name" value="MS_channel_C"/>
</dbReference>
<feature type="transmembrane region" description="Helical" evidence="8">
    <location>
        <begin position="713"/>
        <end position="733"/>
    </location>
</feature>
<dbReference type="Pfam" id="PF21082">
    <property type="entry name" value="MS_channel_3rd"/>
    <property type="match status" value="1"/>
</dbReference>
<dbReference type="SUPFAM" id="SSF50182">
    <property type="entry name" value="Sm-like ribonucleoproteins"/>
    <property type="match status" value="1"/>
</dbReference>
<feature type="domain" description="Mechanosensitive ion channel transmembrane helices 2/3" evidence="14">
    <location>
        <begin position="878"/>
        <end position="917"/>
    </location>
</feature>